<dbReference type="OrthoDB" id="194272at2"/>
<dbReference type="AlphaFoldDB" id="A0A139SLP6"/>
<feature type="region of interest" description="Disordered" evidence="1">
    <location>
        <begin position="179"/>
        <end position="201"/>
    </location>
</feature>
<evidence type="ECO:0000313" key="3">
    <source>
        <dbReference type="EMBL" id="KXU35420.1"/>
    </source>
</evidence>
<protein>
    <submittedName>
        <fullName evidence="3">Uncharacterized protein</fullName>
    </submittedName>
</protein>
<name>A0A139SLP6_9BACT</name>
<evidence type="ECO:0000256" key="2">
    <source>
        <dbReference type="SAM" id="Phobius"/>
    </source>
</evidence>
<evidence type="ECO:0000256" key="1">
    <source>
        <dbReference type="SAM" id="MobiDB-lite"/>
    </source>
</evidence>
<keyword evidence="2" id="KW-0472">Membrane</keyword>
<feature type="compositionally biased region" description="Pro residues" evidence="1">
    <location>
        <begin position="190"/>
        <end position="201"/>
    </location>
</feature>
<comment type="caution">
    <text evidence="3">The sequence shown here is derived from an EMBL/GenBank/DDBJ whole genome shotgun (WGS) entry which is preliminary data.</text>
</comment>
<dbReference type="EMBL" id="LSZQ01000049">
    <property type="protein sequence ID" value="KXU35420.1"/>
    <property type="molecule type" value="Genomic_DNA"/>
</dbReference>
<reference evidence="4" key="1">
    <citation type="submission" date="2016-02" db="EMBL/GenBank/DDBJ databases">
        <authorList>
            <person name="Sanders J.G."/>
            <person name="Lin J.Y."/>
            <person name="Wertz J.T."/>
            <person name="Russell J.A."/>
            <person name="Moreau C.S."/>
            <person name="Powell S."/>
        </authorList>
    </citation>
    <scope>NUCLEOTIDE SEQUENCE [LARGE SCALE GENOMIC DNA]</scope>
    <source>
        <strain evidence="4">CAG34</strain>
    </source>
</reference>
<feature type="region of interest" description="Disordered" evidence="1">
    <location>
        <begin position="1"/>
        <end position="25"/>
    </location>
</feature>
<organism evidence="3 4">
    <name type="scientific">Cephaloticoccus primus</name>
    <dbReference type="NCBI Taxonomy" id="1548207"/>
    <lineage>
        <taxon>Bacteria</taxon>
        <taxon>Pseudomonadati</taxon>
        <taxon>Verrucomicrobiota</taxon>
        <taxon>Opitutia</taxon>
        <taxon>Opitutales</taxon>
        <taxon>Opitutaceae</taxon>
        <taxon>Cephaloticoccus</taxon>
    </lineage>
</organism>
<keyword evidence="2" id="KW-1133">Transmembrane helix</keyword>
<dbReference type="RefSeq" id="WP_068630435.1">
    <property type="nucleotide sequence ID" value="NZ_LSZQ01000049.1"/>
</dbReference>
<gene>
    <name evidence="3" type="ORF">AXK11_06460</name>
</gene>
<proteinExistence type="predicted"/>
<dbReference type="STRING" id="1548207.AXK11_06460"/>
<evidence type="ECO:0000313" key="4">
    <source>
        <dbReference type="Proteomes" id="UP000070058"/>
    </source>
</evidence>
<keyword evidence="4" id="KW-1185">Reference proteome</keyword>
<keyword evidence="2" id="KW-0812">Transmembrane</keyword>
<dbReference type="Proteomes" id="UP000070058">
    <property type="component" value="Unassembled WGS sequence"/>
</dbReference>
<sequence>MDTAFDDDPPRGVGDGNERPPSPKHLSKTPSWIMLGFVIGAVFVFSLPRRQPEPQIIYVPAEENSHSPVPMAARQEADFTLLEAVFAEWQQYAVWDDDTTEVALWDSESGQYTRLYEVRRAMGAAGEGIVFYYRSIPALTRPLLTRGVSASAPLLFTEPDALRKAWLRQRDEETWGAIQESIRQLSPPKNEAPPAPQPAFP</sequence>
<accession>A0A139SLP6</accession>
<feature type="transmembrane region" description="Helical" evidence="2">
    <location>
        <begin position="29"/>
        <end position="47"/>
    </location>
</feature>